<dbReference type="Proteomes" id="UP000009168">
    <property type="component" value="Unassembled WGS sequence"/>
</dbReference>
<evidence type="ECO:0000313" key="1">
    <source>
        <dbReference type="EMBL" id="EWS74933.1"/>
    </source>
</evidence>
<accession>W7XEC1</accession>
<dbReference type="GeneID" id="24440583"/>
<keyword evidence="2" id="KW-1185">Reference proteome</keyword>
<organism evidence="1 2">
    <name type="scientific">Tetrahymena thermophila (strain SB210)</name>
    <dbReference type="NCBI Taxonomy" id="312017"/>
    <lineage>
        <taxon>Eukaryota</taxon>
        <taxon>Sar</taxon>
        <taxon>Alveolata</taxon>
        <taxon>Ciliophora</taxon>
        <taxon>Intramacronucleata</taxon>
        <taxon>Oligohymenophorea</taxon>
        <taxon>Hymenostomatida</taxon>
        <taxon>Tetrahymenina</taxon>
        <taxon>Tetrahymenidae</taxon>
        <taxon>Tetrahymena</taxon>
    </lineage>
</organism>
<dbReference type="RefSeq" id="XP_012652522.1">
    <property type="nucleotide sequence ID" value="XM_012797068.1"/>
</dbReference>
<proteinExistence type="predicted"/>
<protein>
    <submittedName>
        <fullName evidence="1">Uncharacterized protein</fullName>
    </submittedName>
</protein>
<name>W7XEC1_TETTS</name>
<dbReference type="KEGG" id="tet:TTHERM_000769571"/>
<evidence type="ECO:0000313" key="2">
    <source>
        <dbReference type="Proteomes" id="UP000009168"/>
    </source>
</evidence>
<gene>
    <name evidence="1" type="ORF">TTHERM_000769571</name>
</gene>
<dbReference type="InParanoid" id="W7XEC1"/>
<dbReference type="EMBL" id="GG662723">
    <property type="protein sequence ID" value="EWS74933.1"/>
    <property type="molecule type" value="Genomic_DNA"/>
</dbReference>
<sequence>MIYKVDSSCILEQGIKVNPNVPKLQNKAKFVDLNVKSKQSVLFKNYCNYKVCLSNSRSFLNKLEYWLNIYIYLFTIPKAPPYKSQISDSENLEQSKVIFQEDFEYALSFSKSLRKSVQN</sequence>
<dbReference type="AlphaFoldDB" id="W7XEC1"/>
<reference evidence="2" key="1">
    <citation type="journal article" date="2006" name="PLoS Biol.">
        <title>Macronuclear genome sequence of the ciliate Tetrahymena thermophila, a model eukaryote.</title>
        <authorList>
            <person name="Eisen J.A."/>
            <person name="Coyne R.S."/>
            <person name="Wu M."/>
            <person name="Wu D."/>
            <person name="Thiagarajan M."/>
            <person name="Wortman J.R."/>
            <person name="Badger J.H."/>
            <person name="Ren Q."/>
            <person name="Amedeo P."/>
            <person name="Jones K.M."/>
            <person name="Tallon L.J."/>
            <person name="Delcher A.L."/>
            <person name="Salzberg S.L."/>
            <person name="Silva J.C."/>
            <person name="Haas B.J."/>
            <person name="Majoros W.H."/>
            <person name="Farzad M."/>
            <person name="Carlton J.M."/>
            <person name="Smith R.K. Jr."/>
            <person name="Garg J."/>
            <person name="Pearlman R.E."/>
            <person name="Karrer K.M."/>
            <person name="Sun L."/>
            <person name="Manning G."/>
            <person name="Elde N.C."/>
            <person name="Turkewitz A.P."/>
            <person name="Asai D.J."/>
            <person name="Wilkes D.E."/>
            <person name="Wang Y."/>
            <person name="Cai H."/>
            <person name="Collins K."/>
            <person name="Stewart B.A."/>
            <person name="Lee S.R."/>
            <person name="Wilamowska K."/>
            <person name="Weinberg Z."/>
            <person name="Ruzzo W.L."/>
            <person name="Wloga D."/>
            <person name="Gaertig J."/>
            <person name="Frankel J."/>
            <person name="Tsao C.-C."/>
            <person name="Gorovsky M.A."/>
            <person name="Keeling P.J."/>
            <person name="Waller R.F."/>
            <person name="Patron N.J."/>
            <person name="Cherry J.M."/>
            <person name="Stover N.A."/>
            <person name="Krieger C.J."/>
            <person name="del Toro C."/>
            <person name="Ryder H.F."/>
            <person name="Williamson S.C."/>
            <person name="Barbeau R.A."/>
            <person name="Hamilton E.P."/>
            <person name="Orias E."/>
        </authorList>
    </citation>
    <scope>NUCLEOTIDE SEQUENCE [LARGE SCALE GENOMIC DNA]</scope>
    <source>
        <strain evidence="2">SB210</strain>
    </source>
</reference>